<feature type="transmembrane region" description="Helical" evidence="1">
    <location>
        <begin position="72"/>
        <end position="91"/>
    </location>
</feature>
<evidence type="ECO:0000256" key="1">
    <source>
        <dbReference type="SAM" id="Phobius"/>
    </source>
</evidence>
<feature type="transmembrane region" description="Helical" evidence="1">
    <location>
        <begin position="345"/>
        <end position="364"/>
    </location>
</feature>
<name>A0A1H2Z543_9FLAO</name>
<protein>
    <recommendedName>
        <fullName evidence="4">NnrS protein</fullName>
    </recommendedName>
</protein>
<organism evidence="2 3">
    <name type="scientific">Capnocytophaga granulosa</name>
    <dbReference type="NCBI Taxonomy" id="45242"/>
    <lineage>
        <taxon>Bacteria</taxon>
        <taxon>Pseudomonadati</taxon>
        <taxon>Bacteroidota</taxon>
        <taxon>Flavobacteriia</taxon>
        <taxon>Flavobacteriales</taxon>
        <taxon>Flavobacteriaceae</taxon>
        <taxon>Capnocytophaga</taxon>
    </lineage>
</organism>
<accession>A0A1H2Z543</accession>
<keyword evidence="3" id="KW-1185">Reference proteome</keyword>
<dbReference type="Proteomes" id="UP000182771">
    <property type="component" value="Unassembled WGS sequence"/>
</dbReference>
<dbReference type="EMBL" id="FNND01000009">
    <property type="protein sequence ID" value="SDX12476.1"/>
    <property type="molecule type" value="Genomic_DNA"/>
</dbReference>
<dbReference type="GeneID" id="85018134"/>
<keyword evidence="1" id="KW-0812">Transmembrane</keyword>
<evidence type="ECO:0008006" key="4">
    <source>
        <dbReference type="Google" id="ProtNLM"/>
    </source>
</evidence>
<feature type="transmembrane region" description="Helical" evidence="1">
    <location>
        <begin position="97"/>
        <end position="119"/>
    </location>
</feature>
<sequence length="413" mass="48192">MDTRKDIQWAFLYFIITILLGLSLRVSYIADVFFNVRHITHTHSHIGLLGWIYTILTSLICQYFLRPTDRKPYFILFLCTQLAIVGMLFSFPFGGYFLYSIIFSSLFVICTYWFGIFFLKRSKKYNFIRFSISKSVDTEHDKPLSLRFVRWGVYFLILSSIGIWLLPVAIVKAGKGSEWYNSALYFFLHFQYNGWFLAVLFGLLVSEIEHKSLVSSKRLTGALYSFIIGTIGSVTLSWVGFFNEPLLYIIGNISGFLLLASIFKLYRTYMRLEKPAFLMQLFLLLCLIKTIFMFLGSFPWIAEVVLPNREFVISYLHFTFLGVVGFGVLYFLQKSLHIRFPHWSISLYTTAFVGSETLITYKGLAILYEIFLPDNYYILLVLFSALFFVAVSYWCYLIFKKVHNQPCEEAHQS</sequence>
<feature type="transmembrane region" description="Helical" evidence="1">
    <location>
        <begin position="183"/>
        <end position="206"/>
    </location>
</feature>
<comment type="caution">
    <text evidence="2">The sequence shown here is derived from an EMBL/GenBank/DDBJ whole genome shotgun (WGS) entry which is preliminary data.</text>
</comment>
<keyword evidence="1" id="KW-1133">Transmembrane helix</keyword>
<reference evidence="2 3" key="1">
    <citation type="submission" date="2016-10" db="EMBL/GenBank/DDBJ databases">
        <authorList>
            <person name="Varghese N."/>
            <person name="Submissions S."/>
        </authorList>
    </citation>
    <scope>NUCLEOTIDE SEQUENCE [LARGE SCALE GENOMIC DNA]</scope>
    <source>
        <strain evidence="2 3">DSM 11449</strain>
    </source>
</reference>
<feature type="transmembrane region" description="Helical" evidence="1">
    <location>
        <begin position="246"/>
        <end position="266"/>
    </location>
</feature>
<proteinExistence type="predicted"/>
<keyword evidence="1" id="KW-0472">Membrane</keyword>
<gene>
    <name evidence="2" type="ORF">SAMN05444420_10915</name>
</gene>
<evidence type="ECO:0000313" key="3">
    <source>
        <dbReference type="Proteomes" id="UP000182771"/>
    </source>
</evidence>
<evidence type="ECO:0000313" key="2">
    <source>
        <dbReference type="EMBL" id="SDX12476.1"/>
    </source>
</evidence>
<feature type="transmembrane region" description="Helical" evidence="1">
    <location>
        <begin position="376"/>
        <end position="399"/>
    </location>
</feature>
<feature type="transmembrane region" description="Helical" evidence="1">
    <location>
        <begin position="46"/>
        <end position="65"/>
    </location>
</feature>
<dbReference type="RefSeq" id="WP_016419323.1">
    <property type="nucleotide sequence ID" value="NZ_FNND01000009.1"/>
</dbReference>
<feature type="transmembrane region" description="Helical" evidence="1">
    <location>
        <begin position="12"/>
        <end position="34"/>
    </location>
</feature>
<feature type="transmembrane region" description="Helical" evidence="1">
    <location>
        <begin position="278"/>
        <end position="301"/>
    </location>
</feature>
<dbReference type="AlphaFoldDB" id="A0A1H2Z543"/>
<dbReference type="OrthoDB" id="2827525at2"/>
<feature type="transmembrane region" description="Helical" evidence="1">
    <location>
        <begin position="313"/>
        <end position="333"/>
    </location>
</feature>
<feature type="transmembrane region" description="Helical" evidence="1">
    <location>
        <begin position="151"/>
        <end position="171"/>
    </location>
</feature>
<feature type="transmembrane region" description="Helical" evidence="1">
    <location>
        <begin position="218"/>
        <end position="240"/>
    </location>
</feature>